<feature type="non-terminal residue" evidence="1">
    <location>
        <position position="1"/>
    </location>
</feature>
<gene>
    <name evidence="1" type="ORF">JBS370_LOCUS43388</name>
</gene>
<proteinExistence type="predicted"/>
<protein>
    <submittedName>
        <fullName evidence="1">Uncharacterized protein</fullName>
    </submittedName>
</protein>
<reference evidence="1" key="1">
    <citation type="submission" date="2021-02" db="EMBL/GenBank/DDBJ databases">
        <authorList>
            <person name="Nowell W R."/>
        </authorList>
    </citation>
    <scope>NUCLEOTIDE SEQUENCE</scope>
</reference>
<comment type="caution">
    <text evidence="1">The sequence shown here is derived from an EMBL/GenBank/DDBJ whole genome shotgun (WGS) entry which is preliminary data.</text>
</comment>
<organism evidence="1 2">
    <name type="scientific">Rotaria sordida</name>
    <dbReference type="NCBI Taxonomy" id="392033"/>
    <lineage>
        <taxon>Eukaryota</taxon>
        <taxon>Metazoa</taxon>
        <taxon>Spiralia</taxon>
        <taxon>Gnathifera</taxon>
        <taxon>Rotifera</taxon>
        <taxon>Eurotatoria</taxon>
        <taxon>Bdelloidea</taxon>
        <taxon>Philodinida</taxon>
        <taxon>Philodinidae</taxon>
        <taxon>Rotaria</taxon>
    </lineage>
</organism>
<name>A0A820P478_9BILA</name>
<evidence type="ECO:0000313" key="2">
    <source>
        <dbReference type="Proteomes" id="UP000663836"/>
    </source>
</evidence>
<sequence length="73" mass="8587">AKHEMEFKHKINYNDWNILYKDNFVQRLKIKESLAIIALKPDLNVTTRSAPPFIFPDGSKNKKKVKFKLKQNG</sequence>
<dbReference type="AlphaFoldDB" id="A0A820P478"/>
<dbReference type="EMBL" id="CAJOBD010066426">
    <property type="protein sequence ID" value="CAF4398969.1"/>
    <property type="molecule type" value="Genomic_DNA"/>
</dbReference>
<evidence type="ECO:0000313" key="1">
    <source>
        <dbReference type="EMBL" id="CAF4398969.1"/>
    </source>
</evidence>
<dbReference type="Proteomes" id="UP000663836">
    <property type="component" value="Unassembled WGS sequence"/>
</dbReference>
<accession>A0A820P478</accession>